<name>A0A9D3P847_9TELE</name>
<sequence>MDKKLDLHGLFEFNDTFDYSDYKYEDDCDTGSSFLAIFLPIMYSVAMVLGLTGNILVLVVLWQKRRNWSMTAAFVLHLSIADILLLLTLPVWAVDAGKGLSFGSVPCKLTGVLFKINFHCSIFLLVCISLNLYISVVHTTKICSCTRPYMVQLICLVGWIFSLLLSIPDWMYLKAARVSEQEDNYKCVYMYSCTEARMASHFSFLVLGFLLPFIVLLYCFVHVLLKCRSKMGVPKRRAVQVTFALVLVFFISWTPFNVALLMDMFDFSSRKPAEFCGNHRWTAVKITAILGFLHSCLNPLIYFGFSEKFRHWILSVMKCNSCAVDSGDYFLWDSREFHSPTSVPQEENGALQPMNNIQQLNDEML</sequence>
<organism evidence="10 11">
    <name type="scientific">Hemibagrus wyckioides</name>
    <dbReference type="NCBI Taxonomy" id="337641"/>
    <lineage>
        <taxon>Eukaryota</taxon>
        <taxon>Metazoa</taxon>
        <taxon>Chordata</taxon>
        <taxon>Craniata</taxon>
        <taxon>Vertebrata</taxon>
        <taxon>Euteleostomi</taxon>
        <taxon>Actinopterygii</taxon>
        <taxon>Neopterygii</taxon>
        <taxon>Teleostei</taxon>
        <taxon>Ostariophysi</taxon>
        <taxon>Siluriformes</taxon>
        <taxon>Bagridae</taxon>
        <taxon>Hemibagrus</taxon>
    </lineage>
</organism>
<dbReference type="GO" id="GO:0019722">
    <property type="term" value="P:calcium-mediated signaling"/>
    <property type="evidence" value="ECO:0007669"/>
    <property type="project" value="TreeGrafter"/>
</dbReference>
<dbReference type="EMBL" id="JAHKSW010000001">
    <property type="protein sequence ID" value="KAG7335806.1"/>
    <property type="molecule type" value="Genomic_DNA"/>
</dbReference>
<evidence type="ECO:0000256" key="5">
    <source>
        <dbReference type="ARBA" id="ARBA00023136"/>
    </source>
</evidence>
<dbReference type="PRINTS" id="PR00237">
    <property type="entry name" value="GPCRRHODOPSN"/>
</dbReference>
<keyword evidence="7" id="KW-0807">Transducer</keyword>
<evidence type="ECO:0000256" key="6">
    <source>
        <dbReference type="ARBA" id="ARBA00023170"/>
    </source>
</evidence>
<comment type="subcellular location">
    <subcellularLocation>
        <location evidence="1">Membrane</location>
    </subcellularLocation>
</comment>
<evidence type="ECO:0000256" key="3">
    <source>
        <dbReference type="ARBA" id="ARBA00022989"/>
    </source>
</evidence>
<dbReference type="Proteomes" id="UP000824219">
    <property type="component" value="Linkage Group LG01"/>
</dbReference>
<comment type="caution">
    <text evidence="10">The sequence shown here is derived from an EMBL/GenBank/DDBJ whole genome shotgun (WGS) entry which is preliminary data.</text>
</comment>
<feature type="domain" description="G-protein coupled receptors family 1 profile" evidence="9">
    <location>
        <begin position="53"/>
        <end position="302"/>
    </location>
</feature>
<keyword evidence="5 8" id="KW-0472">Membrane</keyword>
<dbReference type="Gene3D" id="1.20.1070.10">
    <property type="entry name" value="Rhodopsin 7-helix transmembrane proteins"/>
    <property type="match status" value="1"/>
</dbReference>
<evidence type="ECO:0000256" key="7">
    <source>
        <dbReference type="ARBA" id="ARBA00023224"/>
    </source>
</evidence>
<keyword evidence="3 8" id="KW-1133">Transmembrane helix</keyword>
<evidence type="ECO:0000256" key="8">
    <source>
        <dbReference type="SAM" id="Phobius"/>
    </source>
</evidence>
<keyword evidence="6" id="KW-0675">Receptor</keyword>
<feature type="transmembrane region" description="Helical" evidence="8">
    <location>
        <begin position="41"/>
        <end position="62"/>
    </location>
</feature>
<keyword evidence="2 8" id="KW-0812">Transmembrane</keyword>
<dbReference type="SMART" id="SM01381">
    <property type="entry name" value="7TM_GPCR_Srsx"/>
    <property type="match status" value="1"/>
</dbReference>
<dbReference type="PANTHER" id="PTHR10489">
    <property type="entry name" value="CELL ADHESION MOLECULE"/>
    <property type="match status" value="1"/>
</dbReference>
<dbReference type="SUPFAM" id="SSF81321">
    <property type="entry name" value="Family A G protein-coupled receptor-like"/>
    <property type="match status" value="1"/>
</dbReference>
<feature type="transmembrane region" description="Helical" evidence="8">
    <location>
        <begin position="204"/>
        <end position="225"/>
    </location>
</feature>
<dbReference type="AlphaFoldDB" id="A0A9D3P847"/>
<evidence type="ECO:0000313" key="10">
    <source>
        <dbReference type="EMBL" id="KAG7335806.1"/>
    </source>
</evidence>
<dbReference type="Pfam" id="PF00001">
    <property type="entry name" value="7tm_1"/>
    <property type="match status" value="1"/>
</dbReference>
<dbReference type="PROSITE" id="PS50262">
    <property type="entry name" value="G_PROTEIN_RECEP_F1_2"/>
    <property type="match status" value="1"/>
</dbReference>
<gene>
    <name evidence="10" type="ORF">KOW79_000499</name>
</gene>
<dbReference type="GO" id="GO:0060326">
    <property type="term" value="P:cell chemotaxis"/>
    <property type="evidence" value="ECO:0007669"/>
    <property type="project" value="TreeGrafter"/>
</dbReference>
<evidence type="ECO:0000256" key="4">
    <source>
        <dbReference type="ARBA" id="ARBA00023040"/>
    </source>
</evidence>
<evidence type="ECO:0000313" key="11">
    <source>
        <dbReference type="Proteomes" id="UP000824219"/>
    </source>
</evidence>
<dbReference type="GO" id="GO:0006955">
    <property type="term" value="P:immune response"/>
    <property type="evidence" value="ECO:0007669"/>
    <property type="project" value="TreeGrafter"/>
</dbReference>
<dbReference type="GO" id="GO:0016493">
    <property type="term" value="F:C-C chemokine receptor activity"/>
    <property type="evidence" value="ECO:0007669"/>
    <property type="project" value="TreeGrafter"/>
</dbReference>
<dbReference type="InterPro" id="IPR017452">
    <property type="entry name" value="GPCR_Rhodpsn_7TM"/>
</dbReference>
<proteinExistence type="predicted"/>
<protein>
    <recommendedName>
        <fullName evidence="9">G-protein coupled receptors family 1 profile domain-containing protein</fullName>
    </recommendedName>
</protein>
<dbReference type="GO" id="GO:0009897">
    <property type="term" value="C:external side of plasma membrane"/>
    <property type="evidence" value="ECO:0007669"/>
    <property type="project" value="TreeGrafter"/>
</dbReference>
<dbReference type="InterPro" id="IPR050119">
    <property type="entry name" value="CCR1-9-like"/>
</dbReference>
<feature type="transmembrane region" description="Helical" evidence="8">
    <location>
        <begin position="114"/>
        <end position="137"/>
    </location>
</feature>
<reference evidence="10 11" key="1">
    <citation type="submission" date="2021-06" db="EMBL/GenBank/DDBJ databases">
        <title>Chromosome-level genome assembly of the red-tail catfish (Hemibagrus wyckioides).</title>
        <authorList>
            <person name="Shao F."/>
        </authorList>
    </citation>
    <scope>NUCLEOTIDE SEQUENCE [LARGE SCALE GENOMIC DNA]</scope>
    <source>
        <strain evidence="10">EC202008001</strain>
        <tissue evidence="10">Blood</tissue>
    </source>
</reference>
<feature type="transmembrane region" description="Helical" evidence="8">
    <location>
        <begin position="149"/>
        <end position="167"/>
    </location>
</feature>
<feature type="transmembrane region" description="Helical" evidence="8">
    <location>
        <begin position="74"/>
        <end position="94"/>
    </location>
</feature>
<keyword evidence="11" id="KW-1185">Reference proteome</keyword>
<keyword evidence="4" id="KW-0297">G-protein coupled receptor</keyword>
<evidence type="ECO:0000256" key="1">
    <source>
        <dbReference type="ARBA" id="ARBA00004370"/>
    </source>
</evidence>
<dbReference type="InterPro" id="IPR000276">
    <property type="entry name" value="GPCR_Rhodpsn"/>
</dbReference>
<feature type="transmembrane region" description="Helical" evidence="8">
    <location>
        <begin position="237"/>
        <end position="262"/>
    </location>
</feature>
<feature type="transmembrane region" description="Helical" evidence="8">
    <location>
        <begin position="282"/>
        <end position="305"/>
    </location>
</feature>
<dbReference type="GO" id="GO:0007204">
    <property type="term" value="P:positive regulation of cytosolic calcium ion concentration"/>
    <property type="evidence" value="ECO:0007669"/>
    <property type="project" value="TreeGrafter"/>
</dbReference>
<evidence type="ECO:0000259" key="9">
    <source>
        <dbReference type="PROSITE" id="PS50262"/>
    </source>
</evidence>
<accession>A0A9D3P847</accession>
<dbReference type="GO" id="GO:0019957">
    <property type="term" value="F:C-C chemokine binding"/>
    <property type="evidence" value="ECO:0007669"/>
    <property type="project" value="TreeGrafter"/>
</dbReference>
<dbReference type="OrthoDB" id="9818824at2759"/>
<dbReference type="PANTHER" id="PTHR10489:SF671">
    <property type="entry name" value="C-X-C CHEMOKINE RECEPTOR TYPE 3"/>
    <property type="match status" value="1"/>
</dbReference>
<evidence type="ECO:0000256" key="2">
    <source>
        <dbReference type="ARBA" id="ARBA00022692"/>
    </source>
</evidence>